<comment type="caution">
    <text evidence="2">The sequence shown here is derived from an EMBL/GenBank/DDBJ whole genome shotgun (WGS) entry which is preliminary data.</text>
</comment>
<protein>
    <submittedName>
        <fullName evidence="2">Uncharacterized protein</fullName>
    </submittedName>
</protein>
<keyword evidence="1" id="KW-0472">Membrane</keyword>
<evidence type="ECO:0000313" key="3">
    <source>
        <dbReference type="Proteomes" id="UP000266673"/>
    </source>
</evidence>
<evidence type="ECO:0000256" key="1">
    <source>
        <dbReference type="SAM" id="Phobius"/>
    </source>
</evidence>
<proteinExistence type="predicted"/>
<keyword evidence="1" id="KW-0812">Transmembrane</keyword>
<accession>A0A397W0W3</accession>
<gene>
    <name evidence="2" type="ORF">C2G38_2066289</name>
</gene>
<name>A0A397W0W3_9GLOM</name>
<reference evidence="2 3" key="1">
    <citation type="submission" date="2018-06" db="EMBL/GenBank/DDBJ databases">
        <title>Comparative genomics reveals the genomic features of Rhizophagus irregularis, R. cerebriforme, R. diaphanum and Gigaspora rosea, and their symbiotic lifestyle signature.</title>
        <authorList>
            <person name="Morin E."/>
            <person name="San Clemente H."/>
            <person name="Chen E.C.H."/>
            <person name="De La Providencia I."/>
            <person name="Hainaut M."/>
            <person name="Kuo A."/>
            <person name="Kohler A."/>
            <person name="Murat C."/>
            <person name="Tang N."/>
            <person name="Roy S."/>
            <person name="Loubradou J."/>
            <person name="Henrissat B."/>
            <person name="Grigoriev I.V."/>
            <person name="Corradi N."/>
            <person name="Roux C."/>
            <person name="Martin F.M."/>
        </authorList>
    </citation>
    <scope>NUCLEOTIDE SEQUENCE [LARGE SCALE GENOMIC DNA]</scope>
    <source>
        <strain evidence="2 3">DAOM 194757</strain>
    </source>
</reference>
<feature type="transmembrane region" description="Helical" evidence="1">
    <location>
        <begin position="6"/>
        <end position="27"/>
    </location>
</feature>
<dbReference type="Proteomes" id="UP000266673">
    <property type="component" value="Unassembled WGS sequence"/>
</dbReference>
<organism evidence="2 3">
    <name type="scientific">Gigaspora rosea</name>
    <dbReference type="NCBI Taxonomy" id="44941"/>
    <lineage>
        <taxon>Eukaryota</taxon>
        <taxon>Fungi</taxon>
        <taxon>Fungi incertae sedis</taxon>
        <taxon>Mucoromycota</taxon>
        <taxon>Glomeromycotina</taxon>
        <taxon>Glomeromycetes</taxon>
        <taxon>Diversisporales</taxon>
        <taxon>Gigasporaceae</taxon>
        <taxon>Gigaspora</taxon>
    </lineage>
</organism>
<keyword evidence="1" id="KW-1133">Transmembrane helix</keyword>
<dbReference type="EMBL" id="QKWP01000156">
    <property type="protein sequence ID" value="RIB25933.1"/>
    <property type="molecule type" value="Genomic_DNA"/>
</dbReference>
<keyword evidence="3" id="KW-1185">Reference proteome</keyword>
<sequence>MHLCQFFLPVYASMLLKNSFIIINIVMNNFTADAEILKVEISIRKYKFNEI</sequence>
<dbReference type="AlphaFoldDB" id="A0A397W0W3"/>
<evidence type="ECO:0000313" key="2">
    <source>
        <dbReference type="EMBL" id="RIB25933.1"/>
    </source>
</evidence>